<dbReference type="AlphaFoldDB" id="A0A919QZS2"/>
<protein>
    <submittedName>
        <fullName evidence="1">Uncharacterized protein</fullName>
    </submittedName>
</protein>
<evidence type="ECO:0000313" key="1">
    <source>
        <dbReference type="EMBL" id="GII77169.1"/>
    </source>
</evidence>
<keyword evidence="2" id="KW-1185">Reference proteome</keyword>
<evidence type="ECO:0000313" key="2">
    <source>
        <dbReference type="Proteomes" id="UP000655287"/>
    </source>
</evidence>
<proteinExistence type="predicted"/>
<sequence length="76" mass="8737">MWKTFVPRAFASITHWNPTGWHSAMLEPWMTMQSLLTRSCWKVVAPPRPKLVPRPGTVEECQIRAWFSICTAPIAV</sequence>
<dbReference type="Proteomes" id="UP000655287">
    <property type="component" value="Unassembled WGS sequence"/>
</dbReference>
<accession>A0A919QZS2</accession>
<dbReference type="EMBL" id="BOOU01000032">
    <property type="protein sequence ID" value="GII77169.1"/>
    <property type="molecule type" value="Genomic_DNA"/>
</dbReference>
<reference evidence="1" key="1">
    <citation type="submission" date="2021-01" db="EMBL/GenBank/DDBJ databases">
        <title>Whole genome shotgun sequence of Sphaerisporangium rufum NBRC 109079.</title>
        <authorList>
            <person name="Komaki H."/>
            <person name="Tamura T."/>
        </authorList>
    </citation>
    <scope>NUCLEOTIDE SEQUENCE</scope>
    <source>
        <strain evidence="1">NBRC 109079</strain>
    </source>
</reference>
<organism evidence="1 2">
    <name type="scientific">Sphaerisporangium rufum</name>
    <dbReference type="NCBI Taxonomy" id="1381558"/>
    <lineage>
        <taxon>Bacteria</taxon>
        <taxon>Bacillati</taxon>
        <taxon>Actinomycetota</taxon>
        <taxon>Actinomycetes</taxon>
        <taxon>Streptosporangiales</taxon>
        <taxon>Streptosporangiaceae</taxon>
        <taxon>Sphaerisporangium</taxon>
    </lineage>
</organism>
<name>A0A919QZS2_9ACTN</name>
<comment type="caution">
    <text evidence="1">The sequence shown here is derived from an EMBL/GenBank/DDBJ whole genome shotgun (WGS) entry which is preliminary data.</text>
</comment>
<gene>
    <name evidence="1" type="ORF">Sru01_21510</name>
</gene>